<evidence type="ECO:0000256" key="2">
    <source>
        <dbReference type="ARBA" id="ARBA00031870"/>
    </source>
</evidence>
<evidence type="ECO:0000256" key="1">
    <source>
        <dbReference type="ARBA" id="ARBA00000073"/>
    </source>
</evidence>
<comment type="caution">
    <text evidence="5">The sequence shown here is derived from an EMBL/GenBank/DDBJ whole genome shotgun (WGS) entry which is preliminary data.</text>
</comment>
<evidence type="ECO:0000259" key="4">
    <source>
        <dbReference type="Pfam" id="PF00849"/>
    </source>
</evidence>
<dbReference type="Gene3D" id="3.30.2350.10">
    <property type="entry name" value="Pseudouridine synthase"/>
    <property type="match status" value="1"/>
</dbReference>
<proteinExistence type="predicted"/>
<organism evidence="5 6">
    <name type="scientific">Rhodococcoides yunnanense</name>
    <dbReference type="NCBI Taxonomy" id="278209"/>
    <lineage>
        <taxon>Bacteria</taxon>
        <taxon>Bacillati</taxon>
        <taxon>Actinomycetota</taxon>
        <taxon>Actinomycetes</taxon>
        <taxon>Mycobacteriales</taxon>
        <taxon>Nocardiaceae</taxon>
        <taxon>Rhodococcoides</taxon>
    </lineage>
</organism>
<feature type="domain" description="Pseudouridine synthase RsuA/RluA-like" evidence="4">
    <location>
        <begin position="96"/>
        <end position="241"/>
    </location>
</feature>
<dbReference type="PANTHER" id="PTHR21600">
    <property type="entry name" value="MITOCHONDRIAL RNA PSEUDOURIDINE SYNTHASE"/>
    <property type="match status" value="1"/>
</dbReference>
<accession>A0ABU4BG27</accession>
<dbReference type="PANTHER" id="PTHR21600:SF84">
    <property type="entry name" value="PSEUDOURIDINE SYNTHASE RSUA_RLUA-LIKE DOMAIN-CONTAINING PROTEIN"/>
    <property type="match status" value="1"/>
</dbReference>
<comment type="catalytic activity">
    <reaction evidence="1">
        <text>a uridine in RNA = a pseudouridine in RNA</text>
        <dbReference type="Rhea" id="RHEA:48348"/>
        <dbReference type="Rhea" id="RHEA-COMP:12068"/>
        <dbReference type="Rhea" id="RHEA-COMP:12069"/>
        <dbReference type="ChEBI" id="CHEBI:65314"/>
        <dbReference type="ChEBI" id="CHEBI:65315"/>
    </reaction>
</comment>
<dbReference type="InterPro" id="IPR006145">
    <property type="entry name" value="PsdUridine_synth_RsuA/RluA"/>
</dbReference>
<dbReference type="EMBL" id="JAWLJX010000005">
    <property type="protein sequence ID" value="MDV6263166.1"/>
    <property type="molecule type" value="Genomic_DNA"/>
</dbReference>
<reference evidence="5 6" key="1">
    <citation type="submission" date="2023-10" db="EMBL/GenBank/DDBJ databases">
        <title>Development of a sustainable strategy for remediation of hydrocarbon-contaminated territories based on the waste exchange concept.</title>
        <authorList>
            <person name="Krivoruchko A."/>
        </authorList>
    </citation>
    <scope>NUCLEOTIDE SEQUENCE [LARGE SCALE GENOMIC DNA]</scope>
    <source>
        <strain evidence="5 6">IEGM 1323</strain>
    </source>
</reference>
<dbReference type="PROSITE" id="PS01129">
    <property type="entry name" value="PSI_RLU"/>
    <property type="match status" value="1"/>
</dbReference>
<sequence>MPAAPLPLRDGLDPTRVRMPDIATGATVLEYLRARFPQDAVRLTEKVSGGEIVDAAGIPIDSATLARPRADIYLYRDPPVEPTVPFSLDVLHRDENLLVVDKPHFLATTPRGAYVARSALVLLRRRFDLPELSPAHRLDRLTAGVLVFTVRQQARRPYQELFGQRTITKQYEAIAPLSQDLDFPLTVHSRIIKERSVLQAREVPGEPNAETLVDLVDTVGSYGLYRLHPRTGKTHQLRVHLCSLGIPIVGDNFYPSFREVAHDDYSDPLRLLARSIEFVDPLTGLIRRFESNRSLDPPAQLPTAGAPGRI</sequence>
<evidence type="ECO:0000256" key="3">
    <source>
        <dbReference type="ARBA" id="ARBA00033164"/>
    </source>
</evidence>
<evidence type="ECO:0000313" key="5">
    <source>
        <dbReference type="EMBL" id="MDV6263166.1"/>
    </source>
</evidence>
<dbReference type="RefSeq" id="WP_317565395.1">
    <property type="nucleotide sequence ID" value="NZ_JAWLJX010000005.1"/>
</dbReference>
<dbReference type="InterPro" id="IPR050188">
    <property type="entry name" value="RluA_PseudoU_synthase"/>
</dbReference>
<gene>
    <name evidence="5" type="ORF">R3P96_17650</name>
</gene>
<dbReference type="SUPFAM" id="SSF55120">
    <property type="entry name" value="Pseudouridine synthase"/>
    <property type="match status" value="1"/>
</dbReference>
<evidence type="ECO:0000313" key="6">
    <source>
        <dbReference type="Proteomes" id="UP001185755"/>
    </source>
</evidence>
<dbReference type="InterPro" id="IPR006224">
    <property type="entry name" value="PsdUridine_synth_RluA-like_CS"/>
</dbReference>
<dbReference type="Proteomes" id="UP001185755">
    <property type="component" value="Unassembled WGS sequence"/>
</dbReference>
<keyword evidence="6" id="KW-1185">Reference proteome</keyword>
<dbReference type="Pfam" id="PF00849">
    <property type="entry name" value="PseudoU_synth_2"/>
    <property type="match status" value="1"/>
</dbReference>
<dbReference type="InterPro" id="IPR020103">
    <property type="entry name" value="PsdUridine_synth_cat_dom_sf"/>
</dbReference>
<name>A0ABU4BG27_9NOCA</name>
<protein>
    <recommendedName>
        <fullName evidence="2">RNA pseudouridylate synthase</fullName>
    </recommendedName>
    <alternativeName>
        <fullName evidence="3">RNA-uridine isomerase</fullName>
    </alternativeName>
</protein>